<reference evidence="1" key="1">
    <citation type="submission" date="2018-05" db="EMBL/GenBank/DDBJ databases">
        <authorList>
            <person name="Lanie J.A."/>
            <person name="Ng W.-L."/>
            <person name="Kazmierczak K.M."/>
            <person name="Andrzejewski T.M."/>
            <person name="Davidsen T.M."/>
            <person name="Wayne K.J."/>
            <person name="Tettelin H."/>
            <person name="Glass J.I."/>
            <person name="Rusch D."/>
            <person name="Podicherti R."/>
            <person name="Tsui H.-C.T."/>
            <person name="Winkler M.E."/>
        </authorList>
    </citation>
    <scope>NUCLEOTIDE SEQUENCE</scope>
</reference>
<dbReference type="SUPFAM" id="SSF53756">
    <property type="entry name" value="UDP-Glycosyltransferase/glycogen phosphorylase"/>
    <property type="match status" value="1"/>
</dbReference>
<dbReference type="PANTHER" id="PTHR37316:SF3">
    <property type="entry name" value="TEICHOIC ACID GLYCEROL-PHOSPHATE TRANSFERASE"/>
    <property type="match status" value="1"/>
</dbReference>
<dbReference type="AlphaFoldDB" id="A0A381WRN4"/>
<dbReference type="PANTHER" id="PTHR37316">
    <property type="entry name" value="TEICHOIC ACID GLYCEROL-PHOSPHATE PRIMASE"/>
    <property type="match status" value="1"/>
</dbReference>
<dbReference type="InterPro" id="IPR051612">
    <property type="entry name" value="Teichoic_Acid_Biosynth"/>
</dbReference>
<gene>
    <name evidence="1" type="ORF">METZ01_LOCUS107984</name>
</gene>
<dbReference type="GO" id="GO:0016020">
    <property type="term" value="C:membrane"/>
    <property type="evidence" value="ECO:0007669"/>
    <property type="project" value="InterPro"/>
</dbReference>
<dbReference type="GO" id="GO:0047355">
    <property type="term" value="F:CDP-glycerol glycerophosphotransferase activity"/>
    <property type="evidence" value="ECO:0007669"/>
    <property type="project" value="InterPro"/>
</dbReference>
<sequence>MILYLPTFRDKSDFNLFQDFSVSKMTKILEDNNINFCYKLHYADKNKPSIKSKRINQVHNIDLYELLSQTDILITDYSSVYFDFLLTDNPIIFTPFDLDEYIKQDRELYFNYHDVTPGPKCQNWDEVLIELKNIISGQDEYCEQRDIINKRFNTFQDGGSSKRVVEYILKHLK</sequence>
<proteinExistence type="predicted"/>
<dbReference type="EMBL" id="UINC01012652">
    <property type="protein sequence ID" value="SVA55130.1"/>
    <property type="molecule type" value="Genomic_DNA"/>
</dbReference>
<dbReference type="InterPro" id="IPR007554">
    <property type="entry name" value="Glycerophosphate_synth"/>
</dbReference>
<protein>
    <recommendedName>
        <fullName evidence="2">CDP-glycerol glycerophosphotransferase</fullName>
    </recommendedName>
</protein>
<dbReference type="Pfam" id="PF04464">
    <property type="entry name" value="Glyphos_transf"/>
    <property type="match status" value="1"/>
</dbReference>
<accession>A0A381WRN4</accession>
<dbReference type="Gene3D" id="3.40.50.12580">
    <property type="match status" value="1"/>
</dbReference>
<dbReference type="InterPro" id="IPR043148">
    <property type="entry name" value="TagF_C"/>
</dbReference>
<evidence type="ECO:0008006" key="2">
    <source>
        <dbReference type="Google" id="ProtNLM"/>
    </source>
</evidence>
<organism evidence="1">
    <name type="scientific">marine metagenome</name>
    <dbReference type="NCBI Taxonomy" id="408172"/>
    <lineage>
        <taxon>unclassified sequences</taxon>
        <taxon>metagenomes</taxon>
        <taxon>ecological metagenomes</taxon>
    </lineage>
</organism>
<name>A0A381WRN4_9ZZZZ</name>
<evidence type="ECO:0000313" key="1">
    <source>
        <dbReference type="EMBL" id="SVA55130.1"/>
    </source>
</evidence>